<protein>
    <submittedName>
        <fullName evidence="2">Uncharacterized protein</fullName>
    </submittedName>
</protein>
<reference evidence="3" key="1">
    <citation type="submission" date="2007-03" db="EMBL/GenBank/DDBJ databases">
        <title>Complete sequence of chromosome 2 of Burkholderia vietnamiensis G4.</title>
        <authorList>
            <consortium name="US DOE Joint Genome Institute"/>
            <person name="Copeland A."/>
            <person name="Lucas S."/>
            <person name="Lapidus A."/>
            <person name="Barry K."/>
            <person name="Detter J.C."/>
            <person name="Glavina del Rio T."/>
            <person name="Hammon N."/>
            <person name="Israni S."/>
            <person name="Dalin E."/>
            <person name="Tice H."/>
            <person name="Pitluck S."/>
            <person name="Chain P."/>
            <person name="Malfatti S."/>
            <person name="Shin M."/>
            <person name="Vergez L."/>
            <person name="Schmutz J."/>
            <person name="Larimer F."/>
            <person name="Land M."/>
            <person name="Hauser L."/>
            <person name="Kyrpides N."/>
            <person name="Tiedje J."/>
            <person name="Richardson P."/>
        </authorList>
    </citation>
    <scope>NUCLEOTIDE SEQUENCE [LARGE SCALE GENOMIC DNA]</scope>
    <source>
        <strain evidence="3">G4 / LMG 22486</strain>
    </source>
</reference>
<name>A4JK67_BURVG</name>
<evidence type="ECO:0000313" key="3">
    <source>
        <dbReference type="Proteomes" id="UP000002287"/>
    </source>
</evidence>
<evidence type="ECO:0000313" key="2">
    <source>
        <dbReference type="EMBL" id="ABO56670.1"/>
    </source>
</evidence>
<dbReference type="HOGENOM" id="CLU_2477473_0_0_4"/>
<dbReference type="AlphaFoldDB" id="A4JK67"/>
<organism evidence="2 3">
    <name type="scientific">Burkholderia vietnamiensis (strain G4 / LMG 22486)</name>
    <name type="common">Burkholderia cepacia (strain R1808)</name>
    <dbReference type="NCBI Taxonomy" id="269482"/>
    <lineage>
        <taxon>Bacteria</taxon>
        <taxon>Pseudomonadati</taxon>
        <taxon>Pseudomonadota</taxon>
        <taxon>Betaproteobacteria</taxon>
        <taxon>Burkholderiales</taxon>
        <taxon>Burkholderiaceae</taxon>
        <taxon>Burkholderia</taxon>
        <taxon>Burkholderia cepacia complex</taxon>
    </lineage>
</organism>
<dbReference type="EMBL" id="CP000615">
    <property type="protein sequence ID" value="ABO56670.1"/>
    <property type="molecule type" value="Genomic_DNA"/>
</dbReference>
<dbReference type="KEGG" id="bvi:Bcep1808_3685"/>
<feature type="region of interest" description="Disordered" evidence="1">
    <location>
        <begin position="29"/>
        <end position="49"/>
    </location>
</feature>
<sequence length="87" mass="9631">MQLAPARAMSAMRASSVRRFVWANVLGCGDRNEHGSRFGGSPPKQGRTQRGFRFHDGVCRIYRRVPYPGQFRGVSVCTCCMSHASPA</sequence>
<proteinExistence type="predicted"/>
<gene>
    <name evidence="2" type="ordered locus">Bcep1808_3685</name>
</gene>
<dbReference type="Proteomes" id="UP000002287">
    <property type="component" value="Chromosome 2"/>
</dbReference>
<accession>A4JK67</accession>
<evidence type="ECO:0000256" key="1">
    <source>
        <dbReference type="SAM" id="MobiDB-lite"/>
    </source>
</evidence>